<dbReference type="Pfam" id="PF01248">
    <property type="entry name" value="Ribosomal_L7Ae"/>
    <property type="match status" value="1"/>
</dbReference>
<feature type="compositionally biased region" description="Basic and acidic residues" evidence="9">
    <location>
        <begin position="61"/>
        <end position="74"/>
    </location>
</feature>
<dbReference type="GO" id="GO:0006364">
    <property type="term" value="P:rRNA processing"/>
    <property type="evidence" value="ECO:0007669"/>
    <property type="project" value="UniProtKB-KW"/>
</dbReference>
<dbReference type="InterPro" id="IPR004038">
    <property type="entry name" value="Ribosomal_eL8/eL30/eS12/Gad45"/>
</dbReference>
<feature type="region of interest" description="Disordered" evidence="9">
    <location>
        <begin position="51"/>
        <end position="109"/>
    </location>
</feature>
<comment type="function">
    <text evidence="8">Required for ribosome biogenesis. Part of a complex which catalyzes pseudouridylation of rRNA. This involves the isomerization of uridine such that the ribose is subsequently attached to C5, instead of the normal N1. Pseudouridine ('psi') residues may serve to stabilize the conformation of rRNAs.</text>
</comment>
<dbReference type="GO" id="GO:0000398">
    <property type="term" value="P:mRNA splicing, via spliceosome"/>
    <property type="evidence" value="ECO:0007669"/>
    <property type="project" value="UniProtKB-UniRule"/>
</dbReference>
<gene>
    <name evidence="12" type="primary">NHP2</name>
</gene>
<comment type="similarity">
    <text evidence="2 8">Belongs to the eukaryotic ribosomal protein eL8 family.</text>
</comment>
<keyword evidence="11" id="KW-1185">Reference proteome</keyword>
<name>A0AAJ7T0U4_PETMA</name>
<dbReference type="GO" id="GO:0031429">
    <property type="term" value="C:box H/ACA snoRNP complex"/>
    <property type="evidence" value="ECO:0007669"/>
    <property type="project" value="UniProtKB-UniRule"/>
</dbReference>
<dbReference type="CTD" id="55651"/>
<keyword evidence="4" id="KW-0698">rRNA processing</keyword>
<evidence type="ECO:0000259" key="10">
    <source>
        <dbReference type="Pfam" id="PF01248"/>
    </source>
</evidence>
<comment type="function">
    <text evidence="8">Common component of the spliceosome and rRNA processing machinery.</text>
</comment>
<dbReference type="RefSeq" id="XP_032808320.1">
    <property type="nucleotide sequence ID" value="XM_032952429.1"/>
</dbReference>
<dbReference type="AlphaFoldDB" id="A0AAJ7T0U4"/>
<dbReference type="GO" id="GO:0003723">
    <property type="term" value="F:RNA binding"/>
    <property type="evidence" value="ECO:0007669"/>
    <property type="project" value="UniProtKB-UniRule"/>
</dbReference>
<keyword evidence="6 8" id="KW-0539">Nucleus</keyword>
<evidence type="ECO:0000256" key="4">
    <source>
        <dbReference type="ARBA" id="ARBA00022552"/>
    </source>
</evidence>
<evidence type="ECO:0000256" key="5">
    <source>
        <dbReference type="ARBA" id="ARBA00022884"/>
    </source>
</evidence>
<dbReference type="InterPro" id="IPR018492">
    <property type="entry name" value="Ribosomal_eL8/Nhp2"/>
</dbReference>
<dbReference type="PANTHER" id="PTHR23105">
    <property type="entry name" value="RIBOSOMAL PROTEIN L7AE FAMILY MEMBER"/>
    <property type="match status" value="1"/>
</dbReference>
<keyword evidence="5 8" id="KW-0694">RNA-binding</keyword>
<dbReference type="FunFam" id="3.30.1330.30:FF:000016">
    <property type="entry name" value="H/ACA ribonucleoprotein complex subunit 2"/>
    <property type="match status" value="1"/>
</dbReference>
<feature type="domain" description="Ribosomal protein eL8/eL30/eS12/Gadd45" evidence="10">
    <location>
        <begin position="136"/>
        <end position="227"/>
    </location>
</feature>
<sequence>MDGPLDQNEKTFLQALPAALRTPKVARGVIKRRALAYLRACAVVPQARGATTWEPPARSWESNRGRAEIQRRELTTTTPPPHPLNASAMAKSSKHKVAEEGQAEPAAGPVEKSYEELVANVSVIANPLASRKLTKRLYKTIKKASKQKMLRRGVKEVQKFLKKGEKGIVVLAGDTQPVEVICHIPIMCEDQNLPYCYVPAKADLGGAAGSKRATCVILVKAHEDYQEAYDDCFADVKALPLPV</sequence>
<evidence type="ECO:0000256" key="6">
    <source>
        <dbReference type="ARBA" id="ARBA00023242"/>
    </source>
</evidence>
<comment type="subcellular location">
    <subcellularLocation>
        <location evidence="1 8">Nucleus</location>
        <location evidence="1 8">Nucleolus</location>
    </subcellularLocation>
</comment>
<dbReference type="SUPFAM" id="SSF55315">
    <property type="entry name" value="L30e-like"/>
    <property type="match status" value="1"/>
</dbReference>
<dbReference type="PRINTS" id="PR00883">
    <property type="entry name" value="NUCLEARHMG"/>
</dbReference>
<evidence type="ECO:0000256" key="9">
    <source>
        <dbReference type="SAM" id="MobiDB-lite"/>
    </source>
</evidence>
<evidence type="ECO:0000256" key="7">
    <source>
        <dbReference type="ARBA" id="ARBA00023274"/>
    </source>
</evidence>
<dbReference type="InterPro" id="IPR029064">
    <property type="entry name" value="Ribosomal_eL30-like_sf"/>
</dbReference>
<evidence type="ECO:0000256" key="3">
    <source>
        <dbReference type="ARBA" id="ARBA00022517"/>
    </source>
</evidence>
<dbReference type="PRINTS" id="PR00881">
    <property type="entry name" value="L7ARS6FAMILY"/>
</dbReference>
<evidence type="ECO:0000256" key="1">
    <source>
        <dbReference type="ARBA" id="ARBA00004604"/>
    </source>
</evidence>
<dbReference type="InterPro" id="IPR002415">
    <property type="entry name" value="H/ACA_rnp_Nhp2-like"/>
</dbReference>
<keyword evidence="7 8" id="KW-0687">Ribonucleoprotein</keyword>
<dbReference type="InterPro" id="IPR050257">
    <property type="entry name" value="eL8/uL1-like"/>
</dbReference>
<evidence type="ECO:0000256" key="2">
    <source>
        <dbReference type="ARBA" id="ARBA00007337"/>
    </source>
</evidence>
<organism evidence="11 12">
    <name type="scientific">Petromyzon marinus</name>
    <name type="common">Sea lamprey</name>
    <dbReference type="NCBI Taxonomy" id="7757"/>
    <lineage>
        <taxon>Eukaryota</taxon>
        <taxon>Metazoa</taxon>
        <taxon>Chordata</taxon>
        <taxon>Craniata</taxon>
        <taxon>Vertebrata</taxon>
        <taxon>Cyclostomata</taxon>
        <taxon>Hyperoartia</taxon>
        <taxon>Petromyzontiformes</taxon>
        <taxon>Petromyzontidae</taxon>
        <taxon>Petromyzon</taxon>
    </lineage>
</organism>
<dbReference type="KEGG" id="pmrn:116941374"/>
<dbReference type="Gene3D" id="3.30.1330.30">
    <property type="match status" value="1"/>
</dbReference>
<reference evidence="12" key="1">
    <citation type="submission" date="2025-08" db="UniProtKB">
        <authorList>
            <consortium name="RefSeq"/>
        </authorList>
    </citation>
    <scope>IDENTIFICATION</scope>
    <source>
        <tissue evidence="12">Sperm</tissue>
    </source>
</reference>
<accession>A0AAJ7T0U4</accession>
<proteinExistence type="inferred from homology"/>
<evidence type="ECO:0000256" key="8">
    <source>
        <dbReference type="RuleBase" id="RU366039"/>
    </source>
</evidence>
<keyword evidence="3" id="KW-0690">Ribosome biogenesis</keyword>
<evidence type="ECO:0000313" key="12">
    <source>
        <dbReference type="RefSeq" id="XP_032808320.1"/>
    </source>
</evidence>
<dbReference type="Proteomes" id="UP001318040">
    <property type="component" value="Chromosome 11"/>
</dbReference>
<dbReference type="GO" id="GO:0031120">
    <property type="term" value="P:snRNA pseudouridine synthesis"/>
    <property type="evidence" value="ECO:0007669"/>
    <property type="project" value="UniProtKB-UniRule"/>
</dbReference>
<protein>
    <recommendedName>
        <fullName evidence="8">H/ACA ribonucleoprotein complex subunit 2</fullName>
    </recommendedName>
    <alternativeName>
        <fullName evidence="8">Nucleolar protein family A member 2</fullName>
    </alternativeName>
</protein>
<evidence type="ECO:0000313" key="11">
    <source>
        <dbReference type="Proteomes" id="UP001318040"/>
    </source>
</evidence>